<keyword evidence="7" id="KW-0010">Activator</keyword>
<dbReference type="Gene3D" id="1.10.10.10">
    <property type="entry name" value="Winged helix-like DNA-binding domain superfamily/Winged helix DNA-binding domain"/>
    <property type="match status" value="1"/>
</dbReference>
<feature type="domain" description="HTH crp-type" evidence="13">
    <location>
        <begin position="154"/>
        <end position="227"/>
    </location>
</feature>
<dbReference type="PROSITE" id="PS51063">
    <property type="entry name" value="HTH_CRP_2"/>
    <property type="match status" value="1"/>
</dbReference>
<dbReference type="GO" id="GO:0045893">
    <property type="term" value="P:positive regulation of DNA-templated transcription"/>
    <property type="evidence" value="ECO:0007669"/>
    <property type="project" value="UniProtKB-ARBA"/>
</dbReference>
<keyword evidence="8" id="KW-0804">Transcription</keyword>
<dbReference type="SMART" id="SM00100">
    <property type="entry name" value="cNMP"/>
    <property type="match status" value="1"/>
</dbReference>
<protein>
    <recommendedName>
        <fullName evidence="11">CRP-like cAMP-activated global transcriptional regulator</fullName>
    </recommendedName>
    <alternativeName>
        <fullName evidence="10">cAMP receptor protein</fullName>
    </alternativeName>
    <alternativeName>
        <fullName evidence="9">cAMP regulatory protein</fullName>
    </alternativeName>
</protein>
<keyword evidence="3" id="KW-0547">Nucleotide-binding</keyword>
<proteinExistence type="predicted"/>
<keyword evidence="5" id="KW-0238">DNA-binding</keyword>
<dbReference type="GO" id="GO:0005829">
    <property type="term" value="C:cytosol"/>
    <property type="evidence" value="ECO:0007669"/>
    <property type="project" value="TreeGrafter"/>
</dbReference>
<dbReference type="Gene3D" id="2.60.120.10">
    <property type="entry name" value="Jelly Rolls"/>
    <property type="match status" value="1"/>
</dbReference>
<evidence type="ECO:0000256" key="2">
    <source>
        <dbReference type="ARBA" id="ARBA00022566"/>
    </source>
</evidence>
<dbReference type="PRINTS" id="PR00103">
    <property type="entry name" value="CAMPKINASE"/>
</dbReference>
<evidence type="ECO:0000256" key="3">
    <source>
        <dbReference type="ARBA" id="ARBA00022741"/>
    </source>
</evidence>
<dbReference type="GO" id="GO:0030552">
    <property type="term" value="F:cAMP binding"/>
    <property type="evidence" value="ECO:0007669"/>
    <property type="project" value="UniProtKB-KW"/>
</dbReference>
<dbReference type="GO" id="GO:0003677">
    <property type="term" value="F:DNA binding"/>
    <property type="evidence" value="ECO:0007669"/>
    <property type="project" value="UniProtKB-KW"/>
</dbReference>
<evidence type="ECO:0000313" key="14">
    <source>
        <dbReference type="EMBL" id="PAY23584.1"/>
    </source>
</evidence>
<gene>
    <name evidence="14" type="ORF">CEY15_08020</name>
</gene>
<accession>A0A2A2WRI4</accession>
<dbReference type="GO" id="GO:0003700">
    <property type="term" value="F:DNA-binding transcription factor activity"/>
    <property type="evidence" value="ECO:0007669"/>
    <property type="project" value="UniProtKB-ARBA"/>
</dbReference>
<sequence length="234" mass="25926">MTIDRRTDQSADDVLTRAGIFQGVEPAAISALRADLTREEYSKGDVIIREGEQGDSLYIVTSGKVKLSRKAPDGRENLLSILGPSDMFGELSIFDPGPRTSSAVCVTDVSVQSMDRSALKRWISERPEISDQLLRVLARRLRRTNNNLADLIFTDVPGRVAKALLQLAQRFGTQEGGNIRVTHDLTQEEIAQLVGASRETVNKALAEFAHRGWLRLEGKSVIISDTERLARRAR</sequence>
<dbReference type="AlphaFoldDB" id="A0A2A2WRI4"/>
<organism evidence="14 15">
    <name type="scientific">Dietzia natronolimnaea</name>
    <dbReference type="NCBI Taxonomy" id="161920"/>
    <lineage>
        <taxon>Bacteria</taxon>
        <taxon>Bacillati</taxon>
        <taxon>Actinomycetota</taxon>
        <taxon>Actinomycetes</taxon>
        <taxon>Mycobacteriales</taxon>
        <taxon>Dietziaceae</taxon>
        <taxon>Dietzia</taxon>
    </lineage>
</organism>
<dbReference type="GO" id="GO:0045892">
    <property type="term" value="P:negative regulation of DNA-templated transcription"/>
    <property type="evidence" value="ECO:0007669"/>
    <property type="project" value="UniProtKB-ARBA"/>
</dbReference>
<reference evidence="15" key="1">
    <citation type="submission" date="2017-09" db="EMBL/GenBank/DDBJ databases">
        <authorList>
            <person name="Zhang Y."/>
            <person name="Huang X."/>
            <person name="Liu J."/>
            <person name="Lu L."/>
            <person name="Peng K."/>
        </authorList>
    </citation>
    <scope>NUCLEOTIDE SEQUENCE [LARGE SCALE GENOMIC DNA]</scope>
    <source>
        <strain evidence="15">S-XJ-1</strain>
    </source>
</reference>
<dbReference type="InterPro" id="IPR036390">
    <property type="entry name" value="WH_DNA-bd_sf"/>
</dbReference>
<dbReference type="InterPro" id="IPR036388">
    <property type="entry name" value="WH-like_DNA-bd_sf"/>
</dbReference>
<evidence type="ECO:0000256" key="9">
    <source>
        <dbReference type="ARBA" id="ARBA00029868"/>
    </source>
</evidence>
<evidence type="ECO:0000256" key="6">
    <source>
        <dbReference type="ARBA" id="ARBA00023149"/>
    </source>
</evidence>
<dbReference type="InterPro" id="IPR000595">
    <property type="entry name" value="cNMP-bd_dom"/>
</dbReference>
<keyword evidence="1" id="KW-0678">Repressor</keyword>
<evidence type="ECO:0000256" key="11">
    <source>
        <dbReference type="ARBA" id="ARBA00068047"/>
    </source>
</evidence>
<dbReference type="RefSeq" id="WP_017838335.1">
    <property type="nucleotide sequence ID" value="NZ_NTGA01000014.1"/>
</dbReference>
<dbReference type="InterPro" id="IPR012318">
    <property type="entry name" value="HTH_CRP"/>
</dbReference>
<evidence type="ECO:0000313" key="15">
    <source>
        <dbReference type="Proteomes" id="UP000218810"/>
    </source>
</evidence>
<dbReference type="PROSITE" id="PS50042">
    <property type="entry name" value="CNMP_BINDING_3"/>
    <property type="match status" value="1"/>
</dbReference>
<dbReference type="OrthoDB" id="892842at2"/>
<dbReference type="FunFam" id="1.10.10.10:FF:000019">
    <property type="entry name" value="Crp/Fnr family transcriptional regulator"/>
    <property type="match status" value="1"/>
</dbReference>
<dbReference type="InterPro" id="IPR050397">
    <property type="entry name" value="Env_Response_Regulators"/>
</dbReference>
<dbReference type="InterPro" id="IPR018490">
    <property type="entry name" value="cNMP-bd_dom_sf"/>
</dbReference>
<dbReference type="PANTHER" id="PTHR24567">
    <property type="entry name" value="CRP FAMILY TRANSCRIPTIONAL REGULATORY PROTEIN"/>
    <property type="match status" value="1"/>
</dbReference>
<keyword evidence="2" id="KW-0116">cAMP-binding</keyword>
<dbReference type="InterPro" id="IPR018488">
    <property type="entry name" value="cNMP-bd_CS"/>
</dbReference>
<dbReference type="EMBL" id="NTGA01000014">
    <property type="protein sequence ID" value="PAY23584.1"/>
    <property type="molecule type" value="Genomic_DNA"/>
</dbReference>
<dbReference type="Pfam" id="PF00027">
    <property type="entry name" value="cNMP_binding"/>
    <property type="match status" value="1"/>
</dbReference>
<keyword evidence="6" id="KW-0114">cAMP</keyword>
<dbReference type="SUPFAM" id="SSF51206">
    <property type="entry name" value="cAMP-binding domain-like"/>
    <property type="match status" value="1"/>
</dbReference>
<name>A0A2A2WRI4_9ACTN</name>
<comment type="caution">
    <text evidence="14">The sequence shown here is derived from an EMBL/GenBank/DDBJ whole genome shotgun (WGS) entry which is preliminary data.</text>
</comment>
<evidence type="ECO:0000256" key="7">
    <source>
        <dbReference type="ARBA" id="ARBA00023159"/>
    </source>
</evidence>
<dbReference type="PANTHER" id="PTHR24567:SF74">
    <property type="entry name" value="HTH-TYPE TRANSCRIPTIONAL REGULATOR ARCR"/>
    <property type="match status" value="1"/>
</dbReference>
<keyword evidence="4" id="KW-0805">Transcription regulation</keyword>
<dbReference type="Proteomes" id="UP000218810">
    <property type="component" value="Unassembled WGS sequence"/>
</dbReference>
<evidence type="ECO:0000256" key="5">
    <source>
        <dbReference type="ARBA" id="ARBA00023125"/>
    </source>
</evidence>
<feature type="domain" description="Cyclic nucleotide-binding" evidence="12">
    <location>
        <begin position="20"/>
        <end position="140"/>
    </location>
</feature>
<evidence type="ECO:0000259" key="13">
    <source>
        <dbReference type="PROSITE" id="PS51063"/>
    </source>
</evidence>
<evidence type="ECO:0000256" key="1">
    <source>
        <dbReference type="ARBA" id="ARBA00022491"/>
    </source>
</evidence>
<evidence type="ECO:0000256" key="10">
    <source>
        <dbReference type="ARBA" id="ARBA00033082"/>
    </source>
</evidence>
<evidence type="ECO:0000259" key="12">
    <source>
        <dbReference type="PROSITE" id="PS50042"/>
    </source>
</evidence>
<evidence type="ECO:0000256" key="8">
    <source>
        <dbReference type="ARBA" id="ARBA00023163"/>
    </source>
</evidence>
<dbReference type="Pfam" id="PF13545">
    <property type="entry name" value="HTH_Crp_2"/>
    <property type="match status" value="1"/>
</dbReference>
<keyword evidence="15" id="KW-1185">Reference proteome</keyword>
<dbReference type="SUPFAM" id="SSF46785">
    <property type="entry name" value="Winged helix' DNA-binding domain"/>
    <property type="match status" value="1"/>
</dbReference>
<dbReference type="SMART" id="SM00419">
    <property type="entry name" value="HTH_CRP"/>
    <property type="match status" value="1"/>
</dbReference>
<dbReference type="InterPro" id="IPR014710">
    <property type="entry name" value="RmlC-like_jellyroll"/>
</dbReference>
<dbReference type="FunFam" id="2.60.120.10:FF:000003">
    <property type="entry name" value="Crp/Fnr family transcriptional regulator"/>
    <property type="match status" value="1"/>
</dbReference>
<dbReference type="CDD" id="cd00038">
    <property type="entry name" value="CAP_ED"/>
    <property type="match status" value="1"/>
</dbReference>
<dbReference type="PROSITE" id="PS00888">
    <property type="entry name" value="CNMP_BINDING_1"/>
    <property type="match status" value="1"/>
</dbReference>
<evidence type="ECO:0000256" key="4">
    <source>
        <dbReference type="ARBA" id="ARBA00023015"/>
    </source>
</evidence>